<dbReference type="InParanoid" id="A0A165GV73"/>
<dbReference type="EMBL" id="KV427608">
    <property type="protein sequence ID" value="KZT10862.1"/>
    <property type="molecule type" value="Genomic_DNA"/>
</dbReference>
<dbReference type="GeneID" id="63829060"/>
<protein>
    <submittedName>
        <fullName evidence="2">Uncharacterized protein</fullName>
    </submittedName>
</protein>
<reference evidence="2 3" key="1">
    <citation type="journal article" date="2016" name="Mol. Biol. Evol.">
        <title>Comparative Genomics of Early-Diverging Mushroom-Forming Fungi Provides Insights into the Origins of Lignocellulose Decay Capabilities.</title>
        <authorList>
            <person name="Nagy L.G."/>
            <person name="Riley R."/>
            <person name="Tritt A."/>
            <person name="Adam C."/>
            <person name="Daum C."/>
            <person name="Floudas D."/>
            <person name="Sun H."/>
            <person name="Yadav J.S."/>
            <person name="Pangilinan J."/>
            <person name="Larsson K.H."/>
            <person name="Matsuura K."/>
            <person name="Barry K."/>
            <person name="Labutti K."/>
            <person name="Kuo R."/>
            <person name="Ohm R.A."/>
            <person name="Bhattacharya S.S."/>
            <person name="Shirouzu T."/>
            <person name="Yoshinaga Y."/>
            <person name="Martin F.M."/>
            <person name="Grigoriev I.V."/>
            <person name="Hibbett D.S."/>
        </authorList>
    </citation>
    <scope>NUCLEOTIDE SEQUENCE [LARGE SCALE GENOMIC DNA]</scope>
    <source>
        <strain evidence="2 3">93-53</strain>
    </source>
</reference>
<gene>
    <name evidence="2" type="ORF">LAESUDRAFT_755515</name>
</gene>
<feature type="region of interest" description="Disordered" evidence="1">
    <location>
        <begin position="112"/>
        <end position="131"/>
    </location>
</feature>
<accession>A0A165GV73</accession>
<feature type="compositionally biased region" description="Polar residues" evidence="1">
    <location>
        <begin position="187"/>
        <end position="197"/>
    </location>
</feature>
<name>A0A165GV73_9APHY</name>
<proteinExistence type="predicted"/>
<feature type="region of interest" description="Disordered" evidence="1">
    <location>
        <begin position="147"/>
        <end position="203"/>
    </location>
</feature>
<sequence length="301" mass="33075">MKAVASVCKATSRFATKCKTSRRRRAQYDSLLFEGDSFKNRAISEIECRRDKLKPSAFNQWNTVLDVLNAERRKLTDFSSYKADFAAEKKALSDAQKYRLDAEDFYNRSQNIVATGSPQSPSVLLSGHSTVENPQRELVLRTLRAGVPSATDPGTGASPALSDEQQRSKSAPSPASAVSFNKKDTQPRSISASTGGQPSRRPTLFTENALGLIFSRRRDSNARSPTSSTDRSMSLRSVFSSIMMAALPSRTTLPASIAEDTSDAAVERPEQQPLWPDRSQFIVEASFSLFTGIASQYDHTS</sequence>
<dbReference type="RefSeq" id="XP_040768602.1">
    <property type="nucleotide sequence ID" value="XM_040912032.1"/>
</dbReference>
<keyword evidence="3" id="KW-1185">Reference proteome</keyword>
<dbReference type="AlphaFoldDB" id="A0A165GV73"/>
<evidence type="ECO:0000313" key="2">
    <source>
        <dbReference type="EMBL" id="KZT10862.1"/>
    </source>
</evidence>
<dbReference type="Proteomes" id="UP000076871">
    <property type="component" value="Unassembled WGS sequence"/>
</dbReference>
<organism evidence="2 3">
    <name type="scientific">Laetiporus sulphureus 93-53</name>
    <dbReference type="NCBI Taxonomy" id="1314785"/>
    <lineage>
        <taxon>Eukaryota</taxon>
        <taxon>Fungi</taxon>
        <taxon>Dikarya</taxon>
        <taxon>Basidiomycota</taxon>
        <taxon>Agaricomycotina</taxon>
        <taxon>Agaricomycetes</taxon>
        <taxon>Polyporales</taxon>
        <taxon>Laetiporus</taxon>
    </lineage>
</organism>
<evidence type="ECO:0000313" key="3">
    <source>
        <dbReference type="Proteomes" id="UP000076871"/>
    </source>
</evidence>
<dbReference type="OrthoDB" id="10275581at2759"/>
<evidence type="ECO:0000256" key="1">
    <source>
        <dbReference type="SAM" id="MobiDB-lite"/>
    </source>
</evidence>